<organism evidence="9 10">
    <name type="scientific">Nocardioides endophyticus</name>
    <dbReference type="NCBI Taxonomy" id="1353775"/>
    <lineage>
        <taxon>Bacteria</taxon>
        <taxon>Bacillati</taxon>
        <taxon>Actinomycetota</taxon>
        <taxon>Actinomycetes</taxon>
        <taxon>Propionibacteriales</taxon>
        <taxon>Nocardioidaceae</taxon>
        <taxon>Nocardioides</taxon>
    </lineage>
</organism>
<protein>
    <submittedName>
        <fullName evidence="9">ABC transporter permease</fullName>
    </submittedName>
</protein>
<evidence type="ECO:0000259" key="8">
    <source>
        <dbReference type="PROSITE" id="PS50928"/>
    </source>
</evidence>
<keyword evidence="5 7" id="KW-1133">Transmembrane helix</keyword>
<feature type="transmembrane region" description="Helical" evidence="7">
    <location>
        <begin position="114"/>
        <end position="134"/>
    </location>
</feature>
<comment type="caution">
    <text evidence="9">The sequence shown here is derived from an EMBL/GenBank/DDBJ whole genome shotgun (WGS) entry which is preliminary data.</text>
</comment>
<evidence type="ECO:0000256" key="2">
    <source>
        <dbReference type="ARBA" id="ARBA00022448"/>
    </source>
</evidence>
<feature type="domain" description="ABC transmembrane type-1" evidence="8">
    <location>
        <begin position="76"/>
        <end position="258"/>
    </location>
</feature>
<keyword evidence="4 7" id="KW-0812">Transmembrane</keyword>
<keyword evidence="2 7" id="KW-0813">Transport</keyword>
<keyword evidence="10" id="KW-1185">Reference proteome</keyword>
<evidence type="ECO:0000256" key="4">
    <source>
        <dbReference type="ARBA" id="ARBA00022692"/>
    </source>
</evidence>
<dbReference type="PANTHER" id="PTHR30151:SF0">
    <property type="entry name" value="ABC TRANSPORTER PERMEASE PROTEIN MJ0413-RELATED"/>
    <property type="match status" value="1"/>
</dbReference>
<feature type="transmembrane region" description="Helical" evidence="7">
    <location>
        <begin position="140"/>
        <end position="161"/>
    </location>
</feature>
<feature type="transmembrane region" description="Helical" evidence="7">
    <location>
        <begin position="23"/>
        <end position="45"/>
    </location>
</feature>
<evidence type="ECO:0000313" key="9">
    <source>
        <dbReference type="EMBL" id="GAA4738115.1"/>
    </source>
</evidence>
<dbReference type="SUPFAM" id="SSF161098">
    <property type="entry name" value="MetI-like"/>
    <property type="match status" value="1"/>
</dbReference>
<keyword evidence="6 7" id="KW-0472">Membrane</keyword>
<comment type="similarity">
    <text evidence="7">Belongs to the binding-protein-dependent transport system permease family.</text>
</comment>
<evidence type="ECO:0000256" key="1">
    <source>
        <dbReference type="ARBA" id="ARBA00004651"/>
    </source>
</evidence>
<feature type="transmembrane region" description="Helical" evidence="7">
    <location>
        <begin position="182"/>
        <end position="203"/>
    </location>
</feature>
<sequence length="277" mass="29387">MATVPAPGIVPSGVRRLPFQSSYGLLGVIVAILAVWYVGAFLVHLSDEPFPDAKLPYPHFVVQEFVDNLDMVMSAARVTLTMAVLGFLAGAVIAIGIGVFISQSSWLEAAFMPYLLMAQMIPVIALVPVMQTVFRNPTLTRLLIAGFVTILPVAVSTVRGLKAAPPEARELMESYDASRLQTLRHLLSPSALPLVFTGLRIAAPLSVLGSVLVDLTGGQQGLGYLVLAAQVYGPNFAGLVWVAMVVLAVLGALMAQAVSITERLVAPWDVAVRGEVA</sequence>
<dbReference type="PANTHER" id="PTHR30151">
    <property type="entry name" value="ALKANE SULFONATE ABC TRANSPORTER-RELATED, MEMBRANE SUBUNIT"/>
    <property type="match status" value="1"/>
</dbReference>
<evidence type="ECO:0000313" key="10">
    <source>
        <dbReference type="Proteomes" id="UP001499882"/>
    </source>
</evidence>
<dbReference type="InterPro" id="IPR035906">
    <property type="entry name" value="MetI-like_sf"/>
</dbReference>
<evidence type="ECO:0000256" key="6">
    <source>
        <dbReference type="ARBA" id="ARBA00023136"/>
    </source>
</evidence>
<dbReference type="CDD" id="cd06261">
    <property type="entry name" value="TM_PBP2"/>
    <property type="match status" value="1"/>
</dbReference>
<dbReference type="Pfam" id="PF00528">
    <property type="entry name" value="BPD_transp_1"/>
    <property type="match status" value="1"/>
</dbReference>
<evidence type="ECO:0000256" key="5">
    <source>
        <dbReference type="ARBA" id="ARBA00022989"/>
    </source>
</evidence>
<accession>A0ABP8YXP4</accession>
<keyword evidence="3" id="KW-1003">Cell membrane</keyword>
<name>A0ABP8YXP4_9ACTN</name>
<feature type="transmembrane region" description="Helical" evidence="7">
    <location>
        <begin position="78"/>
        <end position="102"/>
    </location>
</feature>
<dbReference type="Gene3D" id="1.10.3720.10">
    <property type="entry name" value="MetI-like"/>
    <property type="match status" value="1"/>
</dbReference>
<evidence type="ECO:0000256" key="7">
    <source>
        <dbReference type="RuleBase" id="RU363032"/>
    </source>
</evidence>
<reference evidence="10" key="1">
    <citation type="journal article" date="2019" name="Int. J. Syst. Evol. Microbiol.">
        <title>The Global Catalogue of Microorganisms (GCM) 10K type strain sequencing project: providing services to taxonomists for standard genome sequencing and annotation.</title>
        <authorList>
            <consortium name="The Broad Institute Genomics Platform"/>
            <consortium name="The Broad Institute Genome Sequencing Center for Infectious Disease"/>
            <person name="Wu L."/>
            <person name="Ma J."/>
        </authorList>
    </citation>
    <scope>NUCLEOTIDE SEQUENCE [LARGE SCALE GENOMIC DNA]</scope>
    <source>
        <strain evidence="10">JCM 18532</strain>
    </source>
</reference>
<dbReference type="Proteomes" id="UP001499882">
    <property type="component" value="Unassembled WGS sequence"/>
</dbReference>
<dbReference type="PROSITE" id="PS50928">
    <property type="entry name" value="ABC_TM1"/>
    <property type="match status" value="1"/>
</dbReference>
<feature type="transmembrane region" description="Helical" evidence="7">
    <location>
        <begin position="236"/>
        <end position="255"/>
    </location>
</feature>
<gene>
    <name evidence="9" type="ORF">GCM10023350_22770</name>
</gene>
<comment type="subcellular location">
    <subcellularLocation>
        <location evidence="1 7">Cell membrane</location>
        <topology evidence="1 7">Multi-pass membrane protein</topology>
    </subcellularLocation>
</comment>
<evidence type="ECO:0000256" key="3">
    <source>
        <dbReference type="ARBA" id="ARBA00022475"/>
    </source>
</evidence>
<dbReference type="InterPro" id="IPR000515">
    <property type="entry name" value="MetI-like"/>
</dbReference>
<dbReference type="EMBL" id="BAABKN010000014">
    <property type="protein sequence ID" value="GAA4738115.1"/>
    <property type="molecule type" value="Genomic_DNA"/>
</dbReference>
<dbReference type="RefSeq" id="WP_345526894.1">
    <property type="nucleotide sequence ID" value="NZ_BAABKN010000014.1"/>
</dbReference>
<proteinExistence type="inferred from homology"/>